<dbReference type="PROSITE" id="PS50244">
    <property type="entry name" value="S5A_REDUCTASE"/>
    <property type="match status" value="1"/>
</dbReference>
<comment type="caution">
    <text evidence="8">The sequence shown here is derived from an EMBL/GenBank/DDBJ whole genome shotgun (WGS) entry which is preliminary data.</text>
</comment>
<evidence type="ECO:0000256" key="6">
    <source>
        <dbReference type="SAM" id="Phobius"/>
    </source>
</evidence>
<feature type="domain" description="3-oxo-5-alpha-steroid 4-dehydrogenase C-terminal" evidence="7">
    <location>
        <begin position="122"/>
        <end position="277"/>
    </location>
</feature>
<evidence type="ECO:0000256" key="1">
    <source>
        <dbReference type="ARBA" id="ARBA00004141"/>
    </source>
</evidence>
<feature type="transmembrane region" description="Helical" evidence="6">
    <location>
        <begin position="160"/>
        <end position="179"/>
    </location>
</feature>
<dbReference type="PANTHER" id="PTHR10556:SF43">
    <property type="entry name" value="STEROID 5-ALPHA-REDUCTASE DET2"/>
    <property type="match status" value="1"/>
</dbReference>
<evidence type="ECO:0000256" key="3">
    <source>
        <dbReference type="ARBA" id="ARBA00022692"/>
    </source>
</evidence>
<dbReference type="PANTHER" id="PTHR10556">
    <property type="entry name" value="3-OXO-5-ALPHA-STEROID 4-DEHYDROGENASE"/>
    <property type="match status" value="1"/>
</dbReference>
<comment type="subcellular location">
    <subcellularLocation>
        <location evidence="1">Membrane</location>
        <topology evidence="1">Multi-pass membrane protein</topology>
    </subcellularLocation>
</comment>
<keyword evidence="4 6" id="KW-1133">Transmembrane helix</keyword>
<gene>
    <name evidence="8" type="ORF">K7432_009520</name>
</gene>
<dbReference type="InterPro" id="IPR039357">
    <property type="entry name" value="SRD5A/TECR"/>
</dbReference>
<dbReference type="Pfam" id="PF02544">
    <property type="entry name" value="Steroid_dh"/>
    <property type="match status" value="1"/>
</dbReference>
<keyword evidence="5 6" id="KW-0472">Membrane</keyword>
<organism evidence="8 9">
    <name type="scientific">Basidiobolus ranarum</name>
    <dbReference type="NCBI Taxonomy" id="34480"/>
    <lineage>
        <taxon>Eukaryota</taxon>
        <taxon>Fungi</taxon>
        <taxon>Fungi incertae sedis</taxon>
        <taxon>Zoopagomycota</taxon>
        <taxon>Entomophthoromycotina</taxon>
        <taxon>Basidiobolomycetes</taxon>
        <taxon>Basidiobolales</taxon>
        <taxon>Basidiobolaceae</taxon>
        <taxon>Basidiobolus</taxon>
    </lineage>
</organism>
<comment type="similarity">
    <text evidence="2">Belongs to the steroid 5-alpha reductase family.</text>
</comment>
<dbReference type="EMBL" id="JASJQH010000592">
    <property type="protein sequence ID" value="KAK9763625.1"/>
    <property type="molecule type" value="Genomic_DNA"/>
</dbReference>
<sequence length="277" mass="31712">MEFNLFTNSTRYDSQDPEITLLNRVVYCYVAFPVVVIVASCILTSPYGMLANNVPLGKINGKLGWMIMEAMSPLMYLLSFFTPSSAQHSQPTIASYIFLAMWLTHYINRSFVSVWRASYRSPMPIITCMSAVFFNIGNGYMNGRWVAIFGYYPNTYLTSFEFLLGTAMFFFGLIGNILADNTLMNLRSNYVSGKDKEQSKYKIPYGHLFEFISCPHYFFEIIEWTGYAIATRSVPGSLFAICTASNLIPRAIQIHQWYKTTFLNYPKSRKAVIPYLL</sequence>
<dbReference type="InterPro" id="IPR016636">
    <property type="entry name" value="3-oxo-5-alpha-steroid_4-DH"/>
</dbReference>
<evidence type="ECO:0000313" key="8">
    <source>
        <dbReference type="EMBL" id="KAK9763625.1"/>
    </source>
</evidence>
<keyword evidence="9" id="KW-1185">Reference proteome</keyword>
<accession>A0ABR2WQ26</accession>
<feature type="transmembrane region" description="Helical" evidence="6">
    <location>
        <begin position="30"/>
        <end position="51"/>
    </location>
</feature>
<dbReference type="PIRSF" id="PIRSF015596">
    <property type="entry name" value="5_alpha-SR2"/>
    <property type="match status" value="1"/>
</dbReference>
<name>A0ABR2WQ26_9FUNG</name>
<evidence type="ECO:0000256" key="5">
    <source>
        <dbReference type="ARBA" id="ARBA00023136"/>
    </source>
</evidence>
<evidence type="ECO:0000313" key="9">
    <source>
        <dbReference type="Proteomes" id="UP001479436"/>
    </source>
</evidence>
<dbReference type="Proteomes" id="UP001479436">
    <property type="component" value="Unassembled WGS sequence"/>
</dbReference>
<keyword evidence="3 6" id="KW-0812">Transmembrane</keyword>
<evidence type="ECO:0000256" key="2">
    <source>
        <dbReference type="ARBA" id="ARBA00007742"/>
    </source>
</evidence>
<feature type="transmembrane region" description="Helical" evidence="6">
    <location>
        <begin position="93"/>
        <end position="111"/>
    </location>
</feature>
<dbReference type="InterPro" id="IPR001104">
    <property type="entry name" value="3-oxo-5_a-steroid_4-DH_C"/>
</dbReference>
<protein>
    <recommendedName>
        <fullName evidence="7">3-oxo-5-alpha-steroid 4-dehydrogenase C-terminal domain-containing protein</fullName>
    </recommendedName>
</protein>
<reference evidence="8 9" key="1">
    <citation type="submission" date="2023-04" db="EMBL/GenBank/DDBJ databases">
        <title>Genome of Basidiobolus ranarum AG-B5.</title>
        <authorList>
            <person name="Stajich J.E."/>
            <person name="Carter-House D."/>
            <person name="Gryganskyi A."/>
        </authorList>
    </citation>
    <scope>NUCLEOTIDE SEQUENCE [LARGE SCALE GENOMIC DNA]</scope>
    <source>
        <strain evidence="8 9">AG-B5</strain>
    </source>
</reference>
<proteinExistence type="inferred from homology"/>
<feature type="transmembrane region" description="Helical" evidence="6">
    <location>
        <begin position="123"/>
        <end position="140"/>
    </location>
</feature>
<evidence type="ECO:0000259" key="7">
    <source>
        <dbReference type="Pfam" id="PF02544"/>
    </source>
</evidence>
<evidence type="ECO:0000256" key="4">
    <source>
        <dbReference type="ARBA" id="ARBA00022989"/>
    </source>
</evidence>